<dbReference type="InterPro" id="IPR001128">
    <property type="entry name" value="Cyt_P450"/>
</dbReference>
<gene>
    <name evidence="7" type="ORF">G3I66_42660</name>
</gene>
<dbReference type="SUPFAM" id="SSF48264">
    <property type="entry name" value="Cytochrome P450"/>
    <property type="match status" value="1"/>
</dbReference>
<dbReference type="GO" id="GO:0020037">
    <property type="term" value="F:heme binding"/>
    <property type="evidence" value="ECO:0007669"/>
    <property type="project" value="InterPro"/>
</dbReference>
<accession>A0A6G3TT72</accession>
<evidence type="ECO:0000256" key="2">
    <source>
        <dbReference type="ARBA" id="ARBA00022617"/>
    </source>
</evidence>
<dbReference type="Pfam" id="PF00067">
    <property type="entry name" value="p450"/>
    <property type="match status" value="1"/>
</dbReference>
<dbReference type="GO" id="GO:0005506">
    <property type="term" value="F:iron ion binding"/>
    <property type="evidence" value="ECO:0007669"/>
    <property type="project" value="InterPro"/>
</dbReference>
<dbReference type="InterPro" id="IPR036396">
    <property type="entry name" value="Cyt_P450_sf"/>
</dbReference>
<evidence type="ECO:0000313" key="7">
    <source>
        <dbReference type="EMBL" id="NEC39783.1"/>
    </source>
</evidence>
<dbReference type="InterPro" id="IPR002397">
    <property type="entry name" value="Cyt_P450_B"/>
</dbReference>
<protein>
    <submittedName>
        <fullName evidence="7">Cytochrome P450</fullName>
    </submittedName>
</protein>
<evidence type="ECO:0000256" key="3">
    <source>
        <dbReference type="ARBA" id="ARBA00022723"/>
    </source>
</evidence>
<name>A0A6G3TT72_9ACTN</name>
<evidence type="ECO:0000256" key="6">
    <source>
        <dbReference type="ARBA" id="ARBA00023033"/>
    </source>
</evidence>
<dbReference type="FunFam" id="1.10.630.10:FF:000018">
    <property type="entry name" value="Cytochrome P450 monooxygenase"/>
    <property type="match status" value="1"/>
</dbReference>
<keyword evidence="6" id="KW-0503">Monooxygenase</keyword>
<dbReference type="GO" id="GO:0016705">
    <property type="term" value="F:oxidoreductase activity, acting on paired donors, with incorporation or reduction of molecular oxygen"/>
    <property type="evidence" value="ECO:0007669"/>
    <property type="project" value="InterPro"/>
</dbReference>
<evidence type="ECO:0000256" key="1">
    <source>
        <dbReference type="ARBA" id="ARBA00010617"/>
    </source>
</evidence>
<dbReference type="RefSeq" id="WP_164279675.1">
    <property type="nucleotide sequence ID" value="NZ_JAAGMQ010001256.1"/>
</dbReference>
<keyword evidence="5" id="KW-0408">Iron</keyword>
<organism evidence="7 8">
    <name type="scientific">Streptomyces rubrogriseus</name>
    <dbReference type="NCBI Taxonomy" id="194673"/>
    <lineage>
        <taxon>Bacteria</taxon>
        <taxon>Bacillati</taxon>
        <taxon>Actinomycetota</taxon>
        <taxon>Actinomycetes</taxon>
        <taxon>Kitasatosporales</taxon>
        <taxon>Streptomycetaceae</taxon>
        <taxon>Streptomyces</taxon>
        <taxon>Streptomyces violaceoruber group</taxon>
    </lineage>
</organism>
<keyword evidence="3" id="KW-0479">Metal-binding</keyword>
<evidence type="ECO:0000256" key="4">
    <source>
        <dbReference type="ARBA" id="ARBA00023002"/>
    </source>
</evidence>
<keyword evidence="4" id="KW-0560">Oxidoreductase</keyword>
<dbReference type="GO" id="GO:0004497">
    <property type="term" value="F:monooxygenase activity"/>
    <property type="evidence" value="ECO:0007669"/>
    <property type="project" value="UniProtKB-KW"/>
</dbReference>
<dbReference type="Gene3D" id="1.10.630.10">
    <property type="entry name" value="Cytochrome P450"/>
    <property type="match status" value="1"/>
</dbReference>
<proteinExistence type="inferred from homology"/>
<dbReference type="PANTHER" id="PTHR46696:SF1">
    <property type="entry name" value="CYTOCHROME P450 YJIB-RELATED"/>
    <property type="match status" value="1"/>
</dbReference>
<dbReference type="CDD" id="cd20625">
    <property type="entry name" value="CYP164-like"/>
    <property type="match status" value="1"/>
</dbReference>
<reference evidence="7 8" key="1">
    <citation type="submission" date="2020-01" db="EMBL/GenBank/DDBJ databases">
        <title>Insect and environment-associated Actinomycetes.</title>
        <authorList>
            <person name="Currrie C."/>
            <person name="Chevrette M."/>
            <person name="Carlson C."/>
            <person name="Stubbendieck R."/>
            <person name="Wendt-Pienkowski E."/>
        </authorList>
    </citation>
    <scope>NUCLEOTIDE SEQUENCE [LARGE SCALE GENOMIC DNA]</scope>
    <source>
        <strain evidence="7 8">SID7739</strain>
    </source>
</reference>
<keyword evidence="2" id="KW-0349">Heme</keyword>
<dbReference type="PRINTS" id="PR00359">
    <property type="entry name" value="BP450"/>
</dbReference>
<evidence type="ECO:0000313" key="8">
    <source>
        <dbReference type="Proteomes" id="UP000475666"/>
    </source>
</evidence>
<dbReference type="Proteomes" id="UP000475666">
    <property type="component" value="Unassembled WGS sequence"/>
</dbReference>
<evidence type="ECO:0000256" key="5">
    <source>
        <dbReference type="ARBA" id="ARBA00023004"/>
    </source>
</evidence>
<dbReference type="EMBL" id="JAAGMQ010001256">
    <property type="protein sequence ID" value="NEC39783.1"/>
    <property type="molecule type" value="Genomic_DNA"/>
</dbReference>
<dbReference type="AlphaFoldDB" id="A0A6G3TT72"/>
<dbReference type="PANTHER" id="PTHR46696">
    <property type="entry name" value="P450, PUTATIVE (EUROFUNG)-RELATED"/>
    <property type="match status" value="1"/>
</dbReference>
<sequence length="417" mass="45129">MTETPAFDPAFVSQLLPFNPFDPGFHADPYPVFRGLREEFGSAVRTPAGVITLLDHKHVTSVLSDPGFGWGDSEAVRSQELSIDGGPPTRFLAMQDPPDHTRLRGLVSKVFTPRMVARLKTRIEQITDRLLAEARTAAEANDGVVDLVATVFRPLGGLVLTEMMGIPEEYHAQAFDYSADSARGLDPEMLLTPEQAKKRDEGRLWFAHLTAELARRRRAAPGDDLISDLVAVKQDGDALSDDELAVICVNLLAAGFGATAAQMANSTLALLQHPDQLAWLRKHPEQIAGATEELLRFDGPLFLLTRAALRDTEVAGLQVAAGEQVFLSMGSASHDPAVYQDPDHLDLSRVPVKILGYGHGIHFCVAAPVARLATQVALAALARHEIELATDTPVFNGALVIRTLAELPVRLGGRLDA</sequence>
<comment type="similarity">
    <text evidence="1">Belongs to the cytochrome P450 family.</text>
</comment>
<comment type="caution">
    <text evidence="7">The sequence shown here is derived from an EMBL/GenBank/DDBJ whole genome shotgun (WGS) entry which is preliminary data.</text>
</comment>